<dbReference type="Proteomes" id="UP000051952">
    <property type="component" value="Unassembled WGS sequence"/>
</dbReference>
<feature type="region of interest" description="Disordered" evidence="1">
    <location>
        <begin position="1"/>
        <end position="64"/>
    </location>
</feature>
<proteinExistence type="predicted"/>
<keyword evidence="3" id="KW-1185">Reference proteome</keyword>
<name>A0A0S4JM38_BODSA</name>
<feature type="compositionally biased region" description="Polar residues" evidence="1">
    <location>
        <begin position="89"/>
        <end position="100"/>
    </location>
</feature>
<feature type="compositionally biased region" description="Polar residues" evidence="1">
    <location>
        <begin position="1"/>
        <end position="11"/>
    </location>
</feature>
<dbReference type="VEuPathDB" id="TriTrypDB:BSAL_22065"/>
<dbReference type="AlphaFoldDB" id="A0A0S4JM38"/>
<feature type="compositionally biased region" description="Basic and acidic residues" evidence="1">
    <location>
        <begin position="47"/>
        <end position="58"/>
    </location>
</feature>
<dbReference type="EMBL" id="CYKH01001749">
    <property type="protein sequence ID" value="CUG89561.1"/>
    <property type="molecule type" value="Genomic_DNA"/>
</dbReference>
<evidence type="ECO:0000256" key="1">
    <source>
        <dbReference type="SAM" id="MobiDB-lite"/>
    </source>
</evidence>
<accession>A0A0S4JM38</accession>
<evidence type="ECO:0000313" key="3">
    <source>
        <dbReference type="Proteomes" id="UP000051952"/>
    </source>
</evidence>
<organism evidence="2 3">
    <name type="scientific">Bodo saltans</name>
    <name type="common">Flagellated protozoan</name>
    <dbReference type="NCBI Taxonomy" id="75058"/>
    <lineage>
        <taxon>Eukaryota</taxon>
        <taxon>Discoba</taxon>
        <taxon>Euglenozoa</taxon>
        <taxon>Kinetoplastea</taxon>
        <taxon>Metakinetoplastina</taxon>
        <taxon>Eubodonida</taxon>
        <taxon>Bodonidae</taxon>
        <taxon>Bodo</taxon>
    </lineage>
</organism>
<gene>
    <name evidence="2" type="ORF">BSAL_22065</name>
</gene>
<feature type="compositionally biased region" description="Basic and acidic residues" evidence="1">
    <location>
        <begin position="109"/>
        <end position="129"/>
    </location>
</feature>
<evidence type="ECO:0000313" key="2">
    <source>
        <dbReference type="EMBL" id="CUG89561.1"/>
    </source>
</evidence>
<feature type="region of interest" description="Disordered" evidence="1">
    <location>
        <begin position="86"/>
        <end position="129"/>
    </location>
</feature>
<reference evidence="3" key="1">
    <citation type="submission" date="2015-09" db="EMBL/GenBank/DDBJ databases">
        <authorList>
            <consortium name="Pathogen Informatics"/>
        </authorList>
    </citation>
    <scope>NUCLEOTIDE SEQUENCE [LARGE SCALE GENOMIC DNA]</scope>
    <source>
        <strain evidence="3">Lake Konstanz</strain>
    </source>
</reference>
<protein>
    <submittedName>
        <fullName evidence="2">Uncharacterized protein</fullName>
    </submittedName>
</protein>
<sequence length="148" mass="16372">MPPKTGSSSSAAKEAPTEEWEPGAASFFGDFEAGDGPSKRKNGRSLARREERTGKSLEEEAMDPVVSAAEAKKKIANLVRLRAGLKPLSSGSDSPSNDETQPVHVSKKARVEAKFERKEQRREDAATDAKKYRRLNAKMAVQQRFKRR</sequence>